<dbReference type="RefSeq" id="WP_175124337.1">
    <property type="nucleotide sequence ID" value="NZ_CADIJM010000007.1"/>
</dbReference>
<organism evidence="1 2">
    <name type="scientific">Achromobacter animicus</name>
    <dbReference type="NCBI Taxonomy" id="1389935"/>
    <lineage>
        <taxon>Bacteria</taxon>
        <taxon>Pseudomonadati</taxon>
        <taxon>Pseudomonadota</taxon>
        <taxon>Betaproteobacteria</taxon>
        <taxon>Burkholderiales</taxon>
        <taxon>Alcaligenaceae</taxon>
        <taxon>Achromobacter</taxon>
    </lineage>
</organism>
<evidence type="ECO:0000313" key="2">
    <source>
        <dbReference type="Proteomes" id="UP000494214"/>
    </source>
</evidence>
<dbReference type="Proteomes" id="UP000494214">
    <property type="component" value="Unassembled WGS sequence"/>
</dbReference>
<dbReference type="AlphaFoldDB" id="A0A6S7A8H7"/>
<protein>
    <recommendedName>
        <fullName evidence="3">DUF2612 domain-containing protein</fullName>
    </recommendedName>
</protein>
<proteinExistence type="predicted"/>
<name>A0A6S7A8H7_9BURK</name>
<reference evidence="1 2" key="1">
    <citation type="submission" date="2020-04" db="EMBL/GenBank/DDBJ databases">
        <authorList>
            <person name="De Canck E."/>
        </authorList>
    </citation>
    <scope>NUCLEOTIDE SEQUENCE [LARGE SCALE GENOMIC DNA]</scope>
    <source>
        <strain evidence="1 2">LMG 26690</strain>
    </source>
</reference>
<gene>
    <name evidence="1" type="ORF">LMG26690_03583</name>
</gene>
<dbReference type="InterPro" id="IPR021283">
    <property type="entry name" value="Phage_Wedge1"/>
</dbReference>
<dbReference type="Pfam" id="PF11041">
    <property type="entry name" value="Phage_Wedge1"/>
    <property type="match status" value="1"/>
</dbReference>
<sequence length="224" mass="24760">MTVYPKPGLVARTLISQYANSPTLVQLINNMDEYINPDADFDAFFDFVWNVETARGFGLDIWGRIVDIGRMLTVPGDVSYLGFEEAISWKPFDEAPFFAGVQATQTFRLTDDAYRKLILVKALANISDCTSASLNRLLSNLFAGRGRCYVSDTGNMEFRYVFEFALEPYEIAILTQSGAIPKPAAVQASVLQVDLPTTFGFREALMQPFGSGAFFTSSGLIHAS</sequence>
<evidence type="ECO:0008006" key="3">
    <source>
        <dbReference type="Google" id="ProtNLM"/>
    </source>
</evidence>
<evidence type="ECO:0000313" key="1">
    <source>
        <dbReference type="EMBL" id="CAB3716903.1"/>
    </source>
</evidence>
<dbReference type="EMBL" id="CADIJM010000007">
    <property type="protein sequence ID" value="CAB3716903.1"/>
    <property type="molecule type" value="Genomic_DNA"/>
</dbReference>
<accession>A0A6S7A8H7</accession>
<keyword evidence="2" id="KW-1185">Reference proteome</keyword>